<dbReference type="RefSeq" id="XP_007780861.1">
    <property type="nucleotide sequence ID" value="XM_007782671.1"/>
</dbReference>
<accession>R7YUQ8</accession>
<dbReference type="HOGENOM" id="CLU_818934_0_0_1"/>
<name>R7YUQ8_CONA1</name>
<dbReference type="EMBL" id="JH767574">
    <property type="protein sequence ID" value="EON65544.1"/>
    <property type="molecule type" value="Genomic_DNA"/>
</dbReference>
<gene>
    <name evidence="1" type="ORF">W97_04782</name>
</gene>
<keyword evidence="2" id="KW-1185">Reference proteome</keyword>
<organism evidence="1 2">
    <name type="scientific">Coniosporium apollinis (strain CBS 100218)</name>
    <name type="common">Rock-inhabiting black yeast</name>
    <dbReference type="NCBI Taxonomy" id="1168221"/>
    <lineage>
        <taxon>Eukaryota</taxon>
        <taxon>Fungi</taxon>
        <taxon>Dikarya</taxon>
        <taxon>Ascomycota</taxon>
        <taxon>Pezizomycotina</taxon>
        <taxon>Dothideomycetes</taxon>
        <taxon>Dothideomycetes incertae sedis</taxon>
        <taxon>Coniosporium</taxon>
    </lineage>
</organism>
<dbReference type="Proteomes" id="UP000016924">
    <property type="component" value="Unassembled WGS sequence"/>
</dbReference>
<dbReference type="AlphaFoldDB" id="R7YUQ8"/>
<sequence length="339" mass="38661">MAFVATIEPLSDLAADQRALEIFSQRLTSTIDTILALPETELGVGWQKEYLGLRSKEEWVEVINVATEHQAKLLLGAERPPTIQQLLQLPRVSEQHRGVGGVYLGVLETEDDGHHDWTYTGSGTAFGGRGITFRTDQHANPEYRRKDRETQAAKNMRPKAFYALIDDDVVRALFFVVLLQLPLTDTTPDAAFLWRITIVLAEQIFASWLATFCASAMESRVKASLLALRLWEYEDYDYKGTNSMCPLKELVRRPGGVDSVPVTAKEYRVFRTAKEKIAREKRSEAQKKAYADWHKDYWQMIGRPVTKMRREGKTEAEIEEWKKNAQHPVPVAKRLLPDV</sequence>
<evidence type="ECO:0000313" key="1">
    <source>
        <dbReference type="EMBL" id="EON65544.1"/>
    </source>
</evidence>
<protein>
    <submittedName>
        <fullName evidence="1">Uncharacterized protein</fullName>
    </submittedName>
</protein>
<evidence type="ECO:0000313" key="2">
    <source>
        <dbReference type="Proteomes" id="UP000016924"/>
    </source>
</evidence>
<reference evidence="2" key="1">
    <citation type="submission" date="2012-06" db="EMBL/GenBank/DDBJ databases">
        <title>The genome sequence of Coniosporium apollinis CBS 100218.</title>
        <authorList>
            <consortium name="The Broad Institute Genome Sequencing Platform"/>
            <person name="Cuomo C."/>
            <person name="Gorbushina A."/>
            <person name="Noack S."/>
            <person name="Walker B."/>
            <person name="Young S.K."/>
            <person name="Zeng Q."/>
            <person name="Gargeya S."/>
            <person name="Fitzgerald M."/>
            <person name="Haas B."/>
            <person name="Abouelleil A."/>
            <person name="Alvarado L."/>
            <person name="Arachchi H.M."/>
            <person name="Berlin A.M."/>
            <person name="Chapman S.B."/>
            <person name="Goldberg J."/>
            <person name="Griggs A."/>
            <person name="Gujja S."/>
            <person name="Hansen M."/>
            <person name="Howarth C."/>
            <person name="Imamovic A."/>
            <person name="Larimer J."/>
            <person name="McCowan C."/>
            <person name="Montmayeur A."/>
            <person name="Murphy C."/>
            <person name="Neiman D."/>
            <person name="Pearson M."/>
            <person name="Priest M."/>
            <person name="Roberts A."/>
            <person name="Saif S."/>
            <person name="Shea T."/>
            <person name="Sisk P."/>
            <person name="Sykes S."/>
            <person name="Wortman J."/>
            <person name="Nusbaum C."/>
            <person name="Birren B."/>
        </authorList>
    </citation>
    <scope>NUCLEOTIDE SEQUENCE [LARGE SCALE GENOMIC DNA]</scope>
    <source>
        <strain evidence="2">CBS 100218</strain>
    </source>
</reference>
<dbReference type="OrthoDB" id="5410795at2759"/>
<dbReference type="GeneID" id="19902093"/>
<proteinExistence type="predicted"/>